<sequence>MHKLATPMCDNELGREILKQLQALQLNGMVPCNGMERSLVTASISMQKLALMEVHMRFMKQFSQLERDWQLMAAKPETQPAKKKTVSLEGMCSIRLLELKVGKRYHIHVRYAMPCAEALFLNLIQTMVEDEDGYAP</sequence>
<name>A0ABP1A5A5_9BRYO</name>
<keyword evidence="2" id="KW-1185">Reference proteome</keyword>
<protein>
    <submittedName>
        <fullName evidence="1">Uncharacterized protein</fullName>
    </submittedName>
</protein>
<dbReference type="EMBL" id="OZ023702">
    <property type="protein sequence ID" value="CAK9857702.1"/>
    <property type="molecule type" value="Genomic_DNA"/>
</dbReference>
<reference evidence="1 2" key="1">
    <citation type="submission" date="2024-03" db="EMBL/GenBank/DDBJ databases">
        <authorList>
            <consortium name="ELIXIR-Norway"/>
            <consortium name="Elixir Norway"/>
        </authorList>
    </citation>
    <scope>NUCLEOTIDE SEQUENCE [LARGE SCALE GENOMIC DNA]</scope>
</reference>
<evidence type="ECO:0000313" key="1">
    <source>
        <dbReference type="EMBL" id="CAK9857702.1"/>
    </source>
</evidence>
<dbReference type="Proteomes" id="UP001497522">
    <property type="component" value="Chromosome 1"/>
</dbReference>
<organism evidence="1 2">
    <name type="scientific">Sphagnum jensenii</name>
    <dbReference type="NCBI Taxonomy" id="128206"/>
    <lineage>
        <taxon>Eukaryota</taxon>
        <taxon>Viridiplantae</taxon>
        <taxon>Streptophyta</taxon>
        <taxon>Embryophyta</taxon>
        <taxon>Bryophyta</taxon>
        <taxon>Sphagnophytina</taxon>
        <taxon>Sphagnopsida</taxon>
        <taxon>Sphagnales</taxon>
        <taxon>Sphagnaceae</taxon>
        <taxon>Sphagnum</taxon>
    </lineage>
</organism>
<evidence type="ECO:0000313" key="2">
    <source>
        <dbReference type="Proteomes" id="UP001497522"/>
    </source>
</evidence>
<accession>A0ABP1A5A5</accession>
<proteinExistence type="predicted"/>
<gene>
    <name evidence="1" type="ORF">CSSPJE1EN2_LOCUS697</name>
</gene>